<evidence type="ECO:0000313" key="2">
    <source>
        <dbReference type="EMBL" id="POW20176.1"/>
    </source>
</evidence>
<accession>A0A2S4WEF9</accession>
<evidence type="ECO:0000313" key="3">
    <source>
        <dbReference type="Proteomes" id="UP000238274"/>
    </source>
</evidence>
<feature type="region of interest" description="Disordered" evidence="1">
    <location>
        <begin position="1"/>
        <end position="90"/>
    </location>
</feature>
<dbReference type="EMBL" id="PKSM01000037">
    <property type="protein sequence ID" value="POW20176.1"/>
    <property type="molecule type" value="Genomic_DNA"/>
</dbReference>
<reference evidence="2 3" key="1">
    <citation type="submission" date="2017-12" db="EMBL/GenBank/DDBJ databases">
        <title>Gene loss provides genomic basis for host adaptation in cereal stripe rust fungi.</title>
        <authorList>
            <person name="Xia C."/>
        </authorList>
    </citation>
    <scope>NUCLEOTIDE SEQUENCE [LARGE SCALE GENOMIC DNA]</scope>
    <source>
        <strain evidence="2 3">93TX-2</strain>
    </source>
</reference>
<feature type="region of interest" description="Disordered" evidence="1">
    <location>
        <begin position="141"/>
        <end position="206"/>
    </location>
</feature>
<feature type="compositionally biased region" description="Basic and acidic residues" evidence="1">
    <location>
        <begin position="227"/>
        <end position="237"/>
    </location>
</feature>
<feature type="compositionally biased region" description="Basic and acidic residues" evidence="1">
    <location>
        <begin position="58"/>
        <end position="90"/>
    </location>
</feature>
<protein>
    <recommendedName>
        <fullName evidence="4">RED-like N-terminal domain-containing protein</fullName>
    </recommendedName>
</protein>
<dbReference type="AlphaFoldDB" id="A0A2S4WEF9"/>
<dbReference type="VEuPathDB" id="FungiDB:PSTT_01956"/>
<name>A0A2S4WEF9_9BASI</name>
<sequence>MEALPAQPAAPINFEPTSTFRVLGGGSTVKSTNSSNGSGSAYKPASSSTSLKPRKSKPKESVDGDDAKADRSSHSAYRDRASATSRKDGDFAEAEHLLEVNPNSLHGQIPKFTTTDNFQARVAAAESQVDKDVLEQQTKYLKEGRISKGGGLGQATDDDLELAYEQTAKPDPSEHLAPPSTTSKTIKRKHRDELLEQLKTSRTPADLVVVEKLKAAGKFKPIGFTSVDDKKQDEERKERKRRKAEKKKQKALKAEQAVNPTPPAPH</sequence>
<comment type="caution">
    <text evidence="2">The sequence shown here is derived from an EMBL/GenBank/DDBJ whole genome shotgun (WGS) entry which is preliminary data.</text>
</comment>
<feature type="compositionally biased region" description="Polar residues" evidence="1">
    <location>
        <begin position="28"/>
        <end position="51"/>
    </location>
</feature>
<proteinExistence type="predicted"/>
<feature type="compositionally biased region" description="Basic residues" evidence="1">
    <location>
        <begin position="238"/>
        <end position="251"/>
    </location>
</feature>
<dbReference type="OrthoDB" id="3366823at2759"/>
<evidence type="ECO:0008006" key="4">
    <source>
        <dbReference type="Google" id="ProtNLM"/>
    </source>
</evidence>
<keyword evidence="3" id="KW-1185">Reference proteome</keyword>
<evidence type="ECO:0000256" key="1">
    <source>
        <dbReference type="SAM" id="MobiDB-lite"/>
    </source>
</evidence>
<dbReference type="VEuPathDB" id="FungiDB:PSHT_03861"/>
<reference evidence="3" key="2">
    <citation type="journal article" date="2018" name="BMC Genomics">
        <title>Genomic insights into host adaptation between the wheat stripe rust pathogen (Puccinia striiformis f. sp. tritici) and the barley stripe rust pathogen (Puccinia striiformis f. sp. hordei).</title>
        <authorList>
            <person name="Xia C."/>
            <person name="Wang M."/>
            <person name="Yin C."/>
            <person name="Cornejo O.E."/>
            <person name="Hulbert S.H."/>
            <person name="Chen X."/>
        </authorList>
    </citation>
    <scope>NUCLEOTIDE SEQUENCE [LARGE SCALE GENOMIC DNA]</scope>
    <source>
        <strain evidence="3">93TX-2</strain>
    </source>
</reference>
<reference evidence="3" key="3">
    <citation type="journal article" date="2018" name="Mol. Plant Microbe Interact.">
        <title>Genome sequence resources for the wheat stripe rust pathogen (Puccinia striiformis f. sp. tritici) and the barley stripe rust pathogen (Puccinia striiformis f. sp. hordei).</title>
        <authorList>
            <person name="Xia C."/>
            <person name="Wang M."/>
            <person name="Yin C."/>
            <person name="Cornejo O.E."/>
            <person name="Hulbert S.H."/>
            <person name="Chen X."/>
        </authorList>
    </citation>
    <scope>NUCLEOTIDE SEQUENCE [LARGE SCALE GENOMIC DNA]</scope>
    <source>
        <strain evidence="3">93TX-2</strain>
    </source>
</reference>
<feature type="region of interest" description="Disordered" evidence="1">
    <location>
        <begin position="221"/>
        <end position="266"/>
    </location>
</feature>
<organism evidence="2 3">
    <name type="scientific">Puccinia striiformis</name>
    <dbReference type="NCBI Taxonomy" id="27350"/>
    <lineage>
        <taxon>Eukaryota</taxon>
        <taxon>Fungi</taxon>
        <taxon>Dikarya</taxon>
        <taxon>Basidiomycota</taxon>
        <taxon>Pucciniomycotina</taxon>
        <taxon>Pucciniomycetes</taxon>
        <taxon>Pucciniales</taxon>
        <taxon>Pucciniaceae</taxon>
        <taxon>Puccinia</taxon>
    </lineage>
</organism>
<dbReference type="Proteomes" id="UP000238274">
    <property type="component" value="Unassembled WGS sequence"/>
</dbReference>
<gene>
    <name evidence="2" type="ORF">PSHT_03861</name>
</gene>